<evidence type="ECO:0000313" key="2">
    <source>
        <dbReference type="EMBL" id="MBH5337985.1"/>
    </source>
</evidence>
<accession>A0ABS0NS13</accession>
<name>A0ABS0NS13_9ACTN</name>
<keyword evidence="3" id="KW-1185">Reference proteome</keyword>
<evidence type="ECO:0000313" key="3">
    <source>
        <dbReference type="Proteomes" id="UP000807371"/>
    </source>
</evidence>
<keyword evidence="1" id="KW-1133">Transmembrane helix</keyword>
<comment type="caution">
    <text evidence="2">The sequence shown here is derived from an EMBL/GenBank/DDBJ whole genome shotgun (WGS) entry which is preliminary data.</text>
</comment>
<evidence type="ECO:0000256" key="1">
    <source>
        <dbReference type="SAM" id="Phobius"/>
    </source>
</evidence>
<protein>
    <submittedName>
        <fullName evidence="2">Uncharacterized protein</fullName>
    </submittedName>
</protein>
<keyword evidence="1" id="KW-0812">Transmembrane</keyword>
<feature type="transmembrane region" description="Helical" evidence="1">
    <location>
        <begin position="14"/>
        <end position="35"/>
    </location>
</feature>
<gene>
    <name evidence="2" type="ORF">IHE55_25690</name>
</gene>
<organism evidence="2 3">
    <name type="scientific">Streptomyces pactum</name>
    <dbReference type="NCBI Taxonomy" id="68249"/>
    <lineage>
        <taxon>Bacteria</taxon>
        <taxon>Bacillati</taxon>
        <taxon>Actinomycetota</taxon>
        <taxon>Actinomycetes</taxon>
        <taxon>Kitasatosporales</taxon>
        <taxon>Streptomycetaceae</taxon>
        <taxon>Streptomyces</taxon>
    </lineage>
</organism>
<dbReference type="Proteomes" id="UP000807371">
    <property type="component" value="Unassembled WGS sequence"/>
</dbReference>
<dbReference type="RefSeq" id="WP_197991202.1">
    <property type="nucleotide sequence ID" value="NZ_JACYXC010000001.1"/>
</dbReference>
<keyword evidence="1" id="KW-0472">Membrane</keyword>
<dbReference type="EMBL" id="JACYXC010000001">
    <property type="protein sequence ID" value="MBH5337985.1"/>
    <property type="molecule type" value="Genomic_DNA"/>
</dbReference>
<sequence>MTGTTGTAGVRQQLAVWAVVGLLVTGLAATGSLLLGRGGPDRTPRWIKDGTADLDLSVTGRPIPESLALVEKVVLRLRRGDADGLAALAASPDGEAGQVAGEWVHGWGRAAAGPATAHFDPGVTDRWTVELRFAGRPEPLPLELRRKGDGDQLGLIMTTG</sequence>
<proteinExistence type="predicted"/>
<reference evidence="2 3" key="1">
    <citation type="submission" date="2020-09" db="EMBL/GenBank/DDBJ databases">
        <title>Biosynthesis of the nuclear factor of activated T cells inhibitor NFAT-133 and its congeners in Streptomyces pactum.</title>
        <authorList>
            <person name="Zhou W."/>
            <person name="Posri P."/>
            <person name="Abugrain M.E."/>
            <person name="Weisberg A.J."/>
            <person name="Chang J.H."/>
            <person name="Mahmud T."/>
        </authorList>
    </citation>
    <scope>NUCLEOTIDE SEQUENCE [LARGE SCALE GENOMIC DNA]</scope>
    <source>
        <strain evidence="2 3">ATCC 27456</strain>
    </source>
</reference>